<protein>
    <submittedName>
        <fullName evidence="2">Uncharacterized protein</fullName>
    </submittedName>
</protein>
<dbReference type="STRING" id="4795.A0A225WAW4"/>
<comment type="caution">
    <text evidence="2">The sequence shown here is derived from an EMBL/GenBank/DDBJ whole genome shotgun (WGS) entry which is preliminary data.</text>
</comment>
<keyword evidence="3" id="KW-1185">Reference proteome</keyword>
<evidence type="ECO:0000313" key="3">
    <source>
        <dbReference type="Proteomes" id="UP000198211"/>
    </source>
</evidence>
<organism evidence="2 3">
    <name type="scientific">Phytophthora megakarya</name>
    <dbReference type="NCBI Taxonomy" id="4795"/>
    <lineage>
        <taxon>Eukaryota</taxon>
        <taxon>Sar</taxon>
        <taxon>Stramenopiles</taxon>
        <taxon>Oomycota</taxon>
        <taxon>Peronosporomycetes</taxon>
        <taxon>Peronosporales</taxon>
        <taxon>Peronosporaceae</taxon>
        <taxon>Phytophthora</taxon>
    </lineage>
</organism>
<evidence type="ECO:0000313" key="2">
    <source>
        <dbReference type="EMBL" id="OWZ13980.1"/>
    </source>
</evidence>
<feature type="compositionally biased region" description="Low complexity" evidence="1">
    <location>
        <begin position="120"/>
        <end position="139"/>
    </location>
</feature>
<name>A0A225WAW4_9STRA</name>
<accession>A0A225WAW4</accession>
<feature type="region of interest" description="Disordered" evidence="1">
    <location>
        <begin position="71"/>
        <end position="165"/>
    </location>
</feature>
<dbReference type="AlphaFoldDB" id="A0A225WAW4"/>
<dbReference type="EMBL" id="NBNE01001447">
    <property type="protein sequence ID" value="OWZ13980.1"/>
    <property type="molecule type" value="Genomic_DNA"/>
</dbReference>
<evidence type="ECO:0000256" key="1">
    <source>
        <dbReference type="SAM" id="MobiDB-lite"/>
    </source>
</evidence>
<sequence>MLISSACVTTLRTDSFTISLPKMALPGRGVYFNQKPAPASVMVSKNKPLRQIQFLGHGYTVVLHRTRAYNQVVPPPKSDSTTHETEDGSPTANDDTITAPDSDASPAIEDDVGSIPPEYNDQSDSDNSSDNADMASDAASEGEPHSGDQSDSESNQRSEMEGLESDSIVVLPKSIWPAGKFPISPVGHNQESNFSPACILRAKRLGFGTSLNPPRISAACLPLKINIRRFHPLTLMSGWVKGLADRSLTPPQAGIQETTFSCLKNFKRAKYLWMKASRLKLSFGHKTI</sequence>
<gene>
    <name evidence="2" type="ORF">PHMEG_00012611</name>
</gene>
<proteinExistence type="predicted"/>
<dbReference type="Proteomes" id="UP000198211">
    <property type="component" value="Unassembled WGS sequence"/>
</dbReference>
<feature type="compositionally biased region" description="Basic and acidic residues" evidence="1">
    <location>
        <begin position="142"/>
        <end position="160"/>
    </location>
</feature>
<reference evidence="3" key="1">
    <citation type="submission" date="2017-03" db="EMBL/GenBank/DDBJ databases">
        <title>Phytopthora megakarya and P. palmivora, two closely related causual agents of cacao black pod achieved similar genome size and gene model numbers by different mechanisms.</title>
        <authorList>
            <person name="Ali S."/>
            <person name="Shao J."/>
            <person name="Larry D.J."/>
            <person name="Kronmiller B."/>
            <person name="Shen D."/>
            <person name="Strem M.D."/>
            <person name="Melnick R.L."/>
            <person name="Guiltinan M.J."/>
            <person name="Tyler B.M."/>
            <person name="Meinhardt L.W."/>
            <person name="Bailey B.A."/>
        </authorList>
    </citation>
    <scope>NUCLEOTIDE SEQUENCE [LARGE SCALE GENOMIC DNA]</scope>
    <source>
        <strain evidence="3">zdho120</strain>
    </source>
</reference>